<dbReference type="PROSITE" id="PS51257">
    <property type="entry name" value="PROKAR_LIPOPROTEIN"/>
    <property type="match status" value="1"/>
</dbReference>
<protein>
    <recommendedName>
        <fullName evidence="3">Outer membrane protein beta-barrel domain-containing protein</fullName>
    </recommendedName>
</protein>
<dbReference type="RefSeq" id="WP_338363915.1">
    <property type="nucleotide sequence ID" value="NZ_CAWVOK010000018.1"/>
</dbReference>
<dbReference type="EMBL" id="CAWVOK010000018">
    <property type="protein sequence ID" value="CAK8162907.1"/>
    <property type="molecule type" value="Genomic_DNA"/>
</dbReference>
<accession>A0ABP0EUZ5</accession>
<keyword evidence="2" id="KW-1185">Reference proteome</keyword>
<gene>
    <name evidence="1" type="ORF">CAXC1_260014</name>
</gene>
<proteinExistence type="predicted"/>
<dbReference type="SUPFAM" id="SSF56925">
    <property type="entry name" value="OMPA-like"/>
    <property type="match status" value="1"/>
</dbReference>
<organism evidence="1 2">
    <name type="scientific">Candidatus Xenohaliotis californiensis</name>
    <dbReference type="NCBI Taxonomy" id="84677"/>
    <lineage>
        <taxon>Bacteria</taxon>
        <taxon>Pseudomonadati</taxon>
        <taxon>Pseudomonadota</taxon>
        <taxon>Alphaproteobacteria</taxon>
        <taxon>Rickettsiales</taxon>
        <taxon>Anaplasmataceae</taxon>
        <taxon>Candidatus Xenohaliotis</taxon>
    </lineage>
</organism>
<comment type="caution">
    <text evidence="1">The sequence shown here is derived from an EMBL/GenBank/DDBJ whole genome shotgun (WGS) entry which is preliminary data.</text>
</comment>
<evidence type="ECO:0008006" key="3">
    <source>
        <dbReference type="Google" id="ProtNLM"/>
    </source>
</evidence>
<dbReference type="InterPro" id="IPR011250">
    <property type="entry name" value="OMP/PagP_B-barrel"/>
</dbReference>
<evidence type="ECO:0000313" key="1">
    <source>
        <dbReference type="EMBL" id="CAK8162907.1"/>
    </source>
</evidence>
<reference evidence="1 2" key="1">
    <citation type="submission" date="2024-01" db="EMBL/GenBank/DDBJ databases">
        <authorList>
            <person name="Kunselman E."/>
        </authorList>
    </citation>
    <scope>NUCLEOTIDE SEQUENCE [LARGE SCALE GENOMIC DNA]</scope>
    <source>
        <strain evidence="1">2 abalone samples</strain>
    </source>
</reference>
<dbReference type="Proteomes" id="UP001314181">
    <property type="component" value="Unassembled WGS sequence"/>
</dbReference>
<sequence length="240" mass="25397">MLRLVIFIVSLVCFASISCAGLMGDIYVSNAAGIGLMKSSSFLIAGLDDNGNSIIEGEAFANYDNEIDFNFLIGYNLFDSVSVEGAARLAHADFKTNIPKVDGLPGGLIESALQLLSVSAGINYEITTKGSVAPFIGIFVTSNQSKFFDAYSVTTGFGGKAGVNIILKESIHAFTVYEASSIKKPSFNSIAVSALSATDVDNSDTDSGSDSSSVTNGNKQCFFQDNFVRSVFTLGLKFIM</sequence>
<name>A0ABP0EUZ5_9RICK</name>
<evidence type="ECO:0000313" key="2">
    <source>
        <dbReference type="Proteomes" id="UP001314181"/>
    </source>
</evidence>